<sequence length="208" mass="21998">MRRLGVIAATAIGVSACAYQAQAPVTPASNVVVSFGTKIPGKWLVFSEGERLDSLVRPSDINCSAHNFPLSFRGSFPGSVRGTLANLFESIETVDRPVSGEELRRRGARGMVTIRGEDVRGTLRVAPGFWSANIITEVRITASIVVDGTSGRIFGQTVDGDGRGDTDAGAFCAGGAVSLSRSSEEALRVTMRRLGEAIGNSERVRAAR</sequence>
<dbReference type="EMBL" id="CP039690">
    <property type="protein sequence ID" value="QCI67734.1"/>
    <property type="molecule type" value="Genomic_DNA"/>
</dbReference>
<proteinExistence type="predicted"/>
<name>A0A4D7B2E1_9HYPH</name>
<keyword evidence="1" id="KW-0732">Signal</keyword>
<evidence type="ECO:0000313" key="2">
    <source>
        <dbReference type="EMBL" id="QCI67734.1"/>
    </source>
</evidence>
<dbReference type="KEGG" id="pstg:E8M01_28040"/>
<feature type="chain" id="PRO_5020565739" description="Lipoprotein" evidence="1">
    <location>
        <begin position="24"/>
        <end position="208"/>
    </location>
</feature>
<gene>
    <name evidence="2" type="ORF">E8M01_28040</name>
</gene>
<dbReference type="PROSITE" id="PS51257">
    <property type="entry name" value="PROKAR_LIPOPROTEIN"/>
    <property type="match status" value="1"/>
</dbReference>
<evidence type="ECO:0000313" key="3">
    <source>
        <dbReference type="Proteomes" id="UP000298781"/>
    </source>
</evidence>
<reference evidence="2 3" key="1">
    <citation type="submission" date="2019-04" db="EMBL/GenBank/DDBJ databases">
        <title>Phreatobacter aquaticus sp. nov.</title>
        <authorList>
            <person name="Choi A."/>
        </authorList>
    </citation>
    <scope>NUCLEOTIDE SEQUENCE [LARGE SCALE GENOMIC DNA]</scope>
    <source>
        <strain evidence="2 3">KCTC 52518</strain>
    </source>
</reference>
<protein>
    <recommendedName>
        <fullName evidence="4">Lipoprotein</fullName>
    </recommendedName>
</protein>
<dbReference type="OrthoDB" id="8446143at2"/>
<feature type="signal peptide" evidence="1">
    <location>
        <begin position="1"/>
        <end position="23"/>
    </location>
</feature>
<dbReference type="Proteomes" id="UP000298781">
    <property type="component" value="Chromosome"/>
</dbReference>
<evidence type="ECO:0000256" key="1">
    <source>
        <dbReference type="SAM" id="SignalP"/>
    </source>
</evidence>
<keyword evidence="3" id="KW-1185">Reference proteome</keyword>
<organism evidence="2 3">
    <name type="scientific">Phreatobacter stygius</name>
    <dbReference type="NCBI Taxonomy" id="1940610"/>
    <lineage>
        <taxon>Bacteria</taxon>
        <taxon>Pseudomonadati</taxon>
        <taxon>Pseudomonadota</taxon>
        <taxon>Alphaproteobacteria</taxon>
        <taxon>Hyphomicrobiales</taxon>
        <taxon>Phreatobacteraceae</taxon>
        <taxon>Phreatobacter</taxon>
    </lineage>
</organism>
<accession>A0A4D7B2E1</accession>
<dbReference type="AlphaFoldDB" id="A0A4D7B2E1"/>
<evidence type="ECO:0008006" key="4">
    <source>
        <dbReference type="Google" id="ProtNLM"/>
    </source>
</evidence>